<gene>
    <name evidence="6" type="ORF">BXY39_0063</name>
</gene>
<keyword evidence="1" id="KW-0805">Transcription regulation</keyword>
<sequence>MGRARTVEDEDILKAARLAFLDRGQLATTREIAEAAGISQAVLYQRFGSKDDLFFAAMAPPPPDLDGLLGDPPRAPEETEAYLADVAERLYRYFETVAPLFVQLATHTAFRADHLADAHQPMMESGLVGALGIRLGDLAQKGRIRSGDGSAMAGLLISVVHGEALSAALLKTPPDGERRRETIRLLWRGLSPTGTSE</sequence>
<evidence type="ECO:0000313" key="6">
    <source>
        <dbReference type="EMBL" id="RMB13069.1"/>
    </source>
</evidence>
<dbReference type="Gene3D" id="1.10.357.10">
    <property type="entry name" value="Tetracycline Repressor, domain 2"/>
    <property type="match status" value="1"/>
</dbReference>
<proteinExistence type="predicted"/>
<dbReference type="InterPro" id="IPR036271">
    <property type="entry name" value="Tet_transcr_reg_TetR-rel_C_sf"/>
</dbReference>
<dbReference type="SUPFAM" id="SSF46689">
    <property type="entry name" value="Homeodomain-like"/>
    <property type="match status" value="1"/>
</dbReference>
<dbReference type="InParanoid" id="A0A3M0D045"/>
<accession>A0A3M0D045</accession>
<reference evidence="6 7" key="1">
    <citation type="submission" date="2018-10" db="EMBL/GenBank/DDBJ databases">
        <title>Genomic Encyclopedia of Archaeal and Bacterial Type Strains, Phase II (KMG-II): from individual species to whole genera.</title>
        <authorList>
            <person name="Goeker M."/>
        </authorList>
    </citation>
    <scope>NUCLEOTIDE SEQUENCE [LARGE SCALE GENOMIC DNA]</scope>
    <source>
        <strain evidence="6 7">DSM 25217</strain>
    </source>
</reference>
<organism evidence="6 7">
    <name type="scientific">Eilatimonas milleporae</name>
    <dbReference type="NCBI Taxonomy" id="911205"/>
    <lineage>
        <taxon>Bacteria</taxon>
        <taxon>Pseudomonadati</taxon>
        <taxon>Pseudomonadota</taxon>
        <taxon>Alphaproteobacteria</taxon>
        <taxon>Kordiimonadales</taxon>
        <taxon>Kordiimonadaceae</taxon>
        <taxon>Eilatimonas</taxon>
    </lineage>
</organism>
<dbReference type="PRINTS" id="PR00455">
    <property type="entry name" value="HTHTETR"/>
</dbReference>
<keyword evidence="2 4" id="KW-0238">DNA-binding</keyword>
<evidence type="ECO:0000259" key="5">
    <source>
        <dbReference type="PROSITE" id="PS50977"/>
    </source>
</evidence>
<dbReference type="OrthoDB" id="9795242at2"/>
<dbReference type="GO" id="GO:0000976">
    <property type="term" value="F:transcription cis-regulatory region binding"/>
    <property type="evidence" value="ECO:0007669"/>
    <property type="project" value="TreeGrafter"/>
</dbReference>
<dbReference type="InterPro" id="IPR001647">
    <property type="entry name" value="HTH_TetR"/>
</dbReference>
<dbReference type="SUPFAM" id="SSF48498">
    <property type="entry name" value="Tetracyclin repressor-like, C-terminal domain"/>
    <property type="match status" value="1"/>
</dbReference>
<feature type="domain" description="HTH tetR-type" evidence="5">
    <location>
        <begin position="6"/>
        <end position="65"/>
    </location>
</feature>
<keyword evidence="3" id="KW-0804">Transcription</keyword>
<dbReference type="PROSITE" id="PS50977">
    <property type="entry name" value="HTH_TETR_2"/>
    <property type="match status" value="1"/>
</dbReference>
<evidence type="ECO:0000256" key="3">
    <source>
        <dbReference type="ARBA" id="ARBA00023163"/>
    </source>
</evidence>
<evidence type="ECO:0000256" key="4">
    <source>
        <dbReference type="PROSITE-ProRule" id="PRU00335"/>
    </source>
</evidence>
<name>A0A3M0D045_9PROT</name>
<dbReference type="AlphaFoldDB" id="A0A3M0D045"/>
<dbReference type="EMBL" id="REFR01000001">
    <property type="protein sequence ID" value="RMB13069.1"/>
    <property type="molecule type" value="Genomic_DNA"/>
</dbReference>
<dbReference type="GO" id="GO:0003700">
    <property type="term" value="F:DNA-binding transcription factor activity"/>
    <property type="evidence" value="ECO:0007669"/>
    <property type="project" value="TreeGrafter"/>
</dbReference>
<dbReference type="RefSeq" id="WP_121936854.1">
    <property type="nucleotide sequence ID" value="NZ_REFR01000001.1"/>
</dbReference>
<feature type="DNA-binding region" description="H-T-H motif" evidence="4">
    <location>
        <begin position="28"/>
        <end position="47"/>
    </location>
</feature>
<dbReference type="PANTHER" id="PTHR30055:SF234">
    <property type="entry name" value="HTH-TYPE TRANSCRIPTIONAL REGULATOR BETI"/>
    <property type="match status" value="1"/>
</dbReference>
<evidence type="ECO:0000313" key="7">
    <source>
        <dbReference type="Proteomes" id="UP000271227"/>
    </source>
</evidence>
<dbReference type="InterPro" id="IPR009057">
    <property type="entry name" value="Homeodomain-like_sf"/>
</dbReference>
<keyword evidence="7" id="KW-1185">Reference proteome</keyword>
<dbReference type="Proteomes" id="UP000271227">
    <property type="component" value="Unassembled WGS sequence"/>
</dbReference>
<protein>
    <submittedName>
        <fullName evidence="6">TetR family transcriptional regulator</fullName>
    </submittedName>
</protein>
<dbReference type="Pfam" id="PF00440">
    <property type="entry name" value="TetR_N"/>
    <property type="match status" value="1"/>
</dbReference>
<dbReference type="InterPro" id="IPR050109">
    <property type="entry name" value="HTH-type_TetR-like_transc_reg"/>
</dbReference>
<evidence type="ECO:0000256" key="2">
    <source>
        <dbReference type="ARBA" id="ARBA00023125"/>
    </source>
</evidence>
<dbReference type="PANTHER" id="PTHR30055">
    <property type="entry name" value="HTH-TYPE TRANSCRIPTIONAL REGULATOR RUTR"/>
    <property type="match status" value="1"/>
</dbReference>
<comment type="caution">
    <text evidence="6">The sequence shown here is derived from an EMBL/GenBank/DDBJ whole genome shotgun (WGS) entry which is preliminary data.</text>
</comment>
<evidence type="ECO:0000256" key="1">
    <source>
        <dbReference type="ARBA" id="ARBA00023015"/>
    </source>
</evidence>